<gene>
    <name evidence="4" type="ORF">CWI78_01865</name>
</gene>
<feature type="signal peptide" evidence="2">
    <location>
        <begin position="1"/>
        <end position="20"/>
    </location>
</feature>
<dbReference type="RefSeq" id="WP_126779711.1">
    <property type="nucleotide sequence ID" value="NZ_PIQC01000001.1"/>
</dbReference>
<dbReference type="Proteomes" id="UP000288058">
    <property type="component" value="Unassembled WGS sequence"/>
</dbReference>
<feature type="region of interest" description="Disordered" evidence="1">
    <location>
        <begin position="217"/>
        <end position="244"/>
    </location>
</feature>
<feature type="domain" description="Endonuclease/exonuclease/phosphatase" evidence="3">
    <location>
        <begin position="291"/>
        <end position="575"/>
    </location>
</feature>
<sequence length="589" mass="65098">MNKRLLNVLPALFLSGTAAASTCDNDNDITSIANIQGETELSQMVGEQVNVRGIVTATWQATDGLGGFFIHSFAEDADENPATSEGLFVVTDKQHSTVTTGEQVKLSGEVDERSQLTSLVNVSNMTTCGNATSTPEVTALQLPVDSLKKLEALEGMPVTLSSAKDEELTVSGHYNYPRHGFFDVSSGRLWTPTQIVMPGKDAKRQKQENTLNRLQVDDNSQVVEPSPLPFSSLQHGEQRSLRSGSTIDSFSGIISQFNDGYRIQPTEELVLKAVSKQPQLAEKNSDAIRIASFNVLNFFNGNGAGQGFPTPRGADTPEQMERQLQKIVAALTTMDADVIGLMELENDGFTERSAIIQLVNALERVSGKDYEIAEPRAEKIGTDQITVGIIYQPERVKPNSHALFTRQGPFSWGSRPPLAQSFIHEKTDTEFSVIVNHFKSKGSCPEDSESPNSNQNDGQACWNDLRLKSSEQLTQWIEKEPLVNPILLGDFNAYYHEDPIRYFSKNGFYNPSDATDYSYVYDSQAGALDHVFVADSLKDNIQGVYHLPFNADEPWVYDYRDDTYFSEGPFRSSDHDPLVLDLRFSGSGM</sequence>
<name>A0A432Z5P7_9GAMM</name>
<reference evidence="5" key="1">
    <citation type="journal article" date="2018" name="Front. Microbiol.">
        <title>Genome-Based Analysis Reveals the Taxonomy and Diversity of the Family Idiomarinaceae.</title>
        <authorList>
            <person name="Liu Y."/>
            <person name="Lai Q."/>
            <person name="Shao Z."/>
        </authorList>
    </citation>
    <scope>NUCLEOTIDE SEQUENCE [LARGE SCALE GENOMIC DNA]</scope>
    <source>
        <strain evidence="5">R22</strain>
    </source>
</reference>
<evidence type="ECO:0000313" key="5">
    <source>
        <dbReference type="Proteomes" id="UP000288058"/>
    </source>
</evidence>
<keyword evidence="2" id="KW-0732">Signal</keyword>
<dbReference type="CDD" id="cd04486">
    <property type="entry name" value="YhcR_OBF_like"/>
    <property type="match status" value="1"/>
</dbReference>
<dbReference type="EMBL" id="PIQC01000001">
    <property type="protein sequence ID" value="RUO73214.1"/>
    <property type="molecule type" value="Genomic_DNA"/>
</dbReference>
<accession>A0A432Z5P7</accession>
<dbReference type="InterPro" id="IPR036691">
    <property type="entry name" value="Endo/exonu/phosph_ase_sf"/>
</dbReference>
<dbReference type="PANTHER" id="PTHR42834:SF1">
    <property type="entry name" value="ENDONUCLEASE_EXONUCLEASE_PHOSPHATASE FAMILY PROTEIN (AFU_ORTHOLOGUE AFUA_3G09210)"/>
    <property type="match status" value="1"/>
</dbReference>
<dbReference type="OrthoDB" id="9800417at2"/>
<comment type="caution">
    <text evidence="4">The sequence shown here is derived from an EMBL/GenBank/DDBJ whole genome shotgun (WGS) entry which is preliminary data.</text>
</comment>
<organism evidence="4 5">
    <name type="scientific">Idiomarina ramblicola</name>
    <dbReference type="NCBI Taxonomy" id="263724"/>
    <lineage>
        <taxon>Bacteria</taxon>
        <taxon>Pseudomonadati</taxon>
        <taxon>Pseudomonadota</taxon>
        <taxon>Gammaproteobacteria</taxon>
        <taxon>Alteromonadales</taxon>
        <taxon>Idiomarinaceae</taxon>
        <taxon>Idiomarina</taxon>
    </lineage>
</organism>
<dbReference type="InterPro" id="IPR047971">
    <property type="entry name" value="ExeM-like"/>
</dbReference>
<dbReference type="AlphaFoldDB" id="A0A432Z5P7"/>
<evidence type="ECO:0000313" key="4">
    <source>
        <dbReference type="EMBL" id="RUO73214.1"/>
    </source>
</evidence>
<evidence type="ECO:0000259" key="3">
    <source>
        <dbReference type="Pfam" id="PF03372"/>
    </source>
</evidence>
<keyword evidence="5" id="KW-1185">Reference proteome</keyword>
<evidence type="ECO:0000256" key="1">
    <source>
        <dbReference type="SAM" id="MobiDB-lite"/>
    </source>
</evidence>
<evidence type="ECO:0000256" key="2">
    <source>
        <dbReference type="SAM" id="SignalP"/>
    </source>
</evidence>
<dbReference type="PANTHER" id="PTHR42834">
    <property type="entry name" value="ENDONUCLEASE/EXONUCLEASE/PHOSPHATASE FAMILY PROTEIN (AFU_ORTHOLOGUE AFUA_3G09210)"/>
    <property type="match status" value="1"/>
</dbReference>
<dbReference type="NCBIfam" id="NF033681">
    <property type="entry name" value="ExeM_NucH_DNase"/>
    <property type="match status" value="1"/>
</dbReference>
<proteinExistence type="predicted"/>
<dbReference type="Gene3D" id="3.60.10.10">
    <property type="entry name" value="Endonuclease/exonuclease/phosphatase"/>
    <property type="match status" value="1"/>
</dbReference>
<feature type="chain" id="PRO_5019000236" evidence="2">
    <location>
        <begin position="21"/>
        <end position="589"/>
    </location>
</feature>
<dbReference type="Pfam" id="PF03372">
    <property type="entry name" value="Exo_endo_phos"/>
    <property type="match status" value="1"/>
</dbReference>
<dbReference type="InterPro" id="IPR005135">
    <property type="entry name" value="Endo/exonuclease/phosphatase"/>
</dbReference>
<dbReference type="SUPFAM" id="SSF56219">
    <property type="entry name" value="DNase I-like"/>
    <property type="match status" value="1"/>
</dbReference>
<protein>
    <submittedName>
        <fullName evidence="4">Nuclease</fullName>
    </submittedName>
</protein>
<dbReference type="CDD" id="cd10283">
    <property type="entry name" value="MnuA_DNase1-like"/>
    <property type="match status" value="1"/>
</dbReference>
<dbReference type="GO" id="GO:0003824">
    <property type="term" value="F:catalytic activity"/>
    <property type="evidence" value="ECO:0007669"/>
    <property type="project" value="InterPro"/>
</dbReference>